<name>A0ABS4BGK0_9HYPH</name>
<dbReference type="RefSeq" id="WP_209594298.1">
    <property type="nucleotide sequence ID" value="NZ_JAGJCF010000005.1"/>
</dbReference>
<evidence type="ECO:0000256" key="4">
    <source>
        <dbReference type="ARBA" id="ARBA00022905"/>
    </source>
</evidence>
<comment type="caution">
    <text evidence="5">The sequence shown here is derived from an EMBL/GenBank/DDBJ whole genome shotgun (WGS) entry which is preliminary data.</text>
</comment>
<protein>
    <recommendedName>
        <fullName evidence="3">Coenzyme PQQ synthesis protein A</fullName>
    </recommendedName>
</protein>
<proteinExistence type="inferred from homology"/>
<reference evidence="5 6" key="1">
    <citation type="submission" date="2021-04" db="EMBL/GenBank/DDBJ databases">
        <title>Whole genome sequence of Jiella sp. KSK16Y-1.</title>
        <authorList>
            <person name="Tuo L."/>
        </authorList>
    </citation>
    <scope>NUCLEOTIDE SEQUENCE [LARGE SCALE GENOMIC DNA]</scope>
    <source>
        <strain evidence="5 6">KSK16Y-1</strain>
    </source>
</reference>
<dbReference type="NCBIfam" id="TIGR02107">
    <property type="entry name" value="PQQ_syn_pqqA"/>
    <property type="match status" value="1"/>
</dbReference>
<accession>A0ABS4BGK0</accession>
<evidence type="ECO:0000313" key="5">
    <source>
        <dbReference type="EMBL" id="MBP0615880.1"/>
    </source>
</evidence>
<evidence type="ECO:0000256" key="1">
    <source>
        <dbReference type="ARBA" id="ARBA00004886"/>
    </source>
</evidence>
<dbReference type="Pfam" id="PF08042">
    <property type="entry name" value="PqqA"/>
    <property type="match status" value="1"/>
</dbReference>
<evidence type="ECO:0000256" key="2">
    <source>
        <dbReference type="ARBA" id="ARBA00009325"/>
    </source>
</evidence>
<sequence>MGETIMAWNKPVVTEICMAMEINGYMPVEF</sequence>
<keyword evidence="4" id="KW-0884">PQQ biosynthesis</keyword>
<organism evidence="5 6">
    <name type="scientific">Jiella mangrovi</name>
    <dbReference type="NCBI Taxonomy" id="2821407"/>
    <lineage>
        <taxon>Bacteria</taxon>
        <taxon>Pseudomonadati</taxon>
        <taxon>Pseudomonadota</taxon>
        <taxon>Alphaproteobacteria</taxon>
        <taxon>Hyphomicrobiales</taxon>
        <taxon>Aurantimonadaceae</taxon>
        <taxon>Jiella</taxon>
    </lineage>
</organism>
<dbReference type="Proteomes" id="UP000678276">
    <property type="component" value="Unassembled WGS sequence"/>
</dbReference>
<gene>
    <name evidence="5" type="primary">pqqA</name>
    <name evidence="5" type="ORF">J6595_09835</name>
</gene>
<comment type="pathway">
    <text evidence="1">Cofactor biosynthesis; pyrroloquinoline quinone biosynthesis.</text>
</comment>
<dbReference type="InterPro" id="IPR011725">
    <property type="entry name" value="PQQ_synth_PqqA"/>
</dbReference>
<evidence type="ECO:0000313" key="6">
    <source>
        <dbReference type="Proteomes" id="UP000678276"/>
    </source>
</evidence>
<evidence type="ECO:0000256" key="3">
    <source>
        <dbReference type="ARBA" id="ARBA00015086"/>
    </source>
</evidence>
<keyword evidence="6" id="KW-1185">Reference proteome</keyword>
<comment type="similarity">
    <text evidence="2">Belongs to the PqqA family.</text>
</comment>
<dbReference type="EMBL" id="JAGJCF010000005">
    <property type="protein sequence ID" value="MBP0615880.1"/>
    <property type="molecule type" value="Genomic_DNA"/>
</dbReference>